<protein>
    <submittedName>
        <fullName evidence="2">SMI1/KNR4 family protein</fullName>
    </submittedName>
</protein>
<feature type="domain" description="Knr4/Smi1-like" evidence="1">
    <location>
        <begin position="23"/>
        <end position="131"/>
    </location>
</feature>
<proteinExistence type="predicted"/>
<keyword evidence="3" id="KW-1185">Reference proteome</keyword>
<dbReference type="Gene3D" id="3.40.1580.10">
    <property type="entry name" value="SMI1/KNR4-like"/>
    <property type="match status" value="1"/>
</dbReference>
<name>A0ABX2DEC0_9SPHI</name>
<dbReference type="InterPro" id="IPR037883">
    <property type="entry name" value="Knr4/Smi1-like_sf"/>
</dbReference>
<sequence length="141" mass="16455">MKIFEEILNKYNFPKRTEKPSTTIAQIESVVKFNLPTDYKTYIQNYSGFETYIGEAFVRLWDLDELLATNKDYEIFDNLPNTLAIGGNGSSEFIAIELINISDYRIVLSPFIDLDKQYHIEIGTSFSDFLLRLDKGQEWFK</sequence>
<dbReference type="SUPFAM" id="SSF160631">
    <property type="entry name" value="SMI1/KNR4-like"/>
    <property type="match status" value="1"/>
</dbReference>
<evidence type="ECO:0000313" key="2">
    <source>
        <dbReference type="EMBL" id="NQX32448.1"/>
    </source>
</evidence>
<dbReference type="InterPro" id="IPR018958">
    <property type="entry name" value="Knr4/Smi1-like_dom"/>
</dbReference>
<dbReference type="EMBL" id="JABMKV010000002">
    <property type="protein sequence ID" value="NQX32448.1"/>
    <property type="molecule type" value="Genomic_DNA"/>
</dbReference>
<dbReference type="Pfam" id="PF09346">
    <property type="entry name" value="SMI1_KNR4"/>
    <property type="match status" value="1"/>
</dbReference>
<evidence type="ECO:0000259" key="1">
    <source>
        <dbReference type="Pfam" id="PF09346"/>
    </source>
</evidence>
<evidence type="ECO:0000313" key="3">
    <source>
        <dbReference type="Proteomes" id="UP000762110"/>
    </source>
</evidence>
<organism evidence="2 3">
    <name type="scientific">Pedobacter boryungensis</name>
    <dbReference type="NCBI Taxonomy" id="869962"/>
    <lineage>
        <taxon>Bacteria</taxon>
        <taxon>Pseudomonadati</taxon>
        <taxon>Bacteroidota</taxon>
        <taxon>Sphingobacteriia</taxon>
        <taxon>Sphingobacteriales</taxon>
        <taxon>Sphingobacteriaceae</taxon>
        <taxon>Pedobacter</taxon>
    </lineage>
</organism>
<accession>A0ABX2DEC0</accession>
<gene>
    <name evidence="2" type="ORF">HQN85_11970</name>
</gene>
<dbReference type="RefSeq" id="WP_173272436.1">
    <property type="nucleotide sequence ID" value="NZ_JABMKV010000002.1"/>
</dbReference>
<comment type="caution">
    <text evidence="2">The sequence shown here is derived from an EMBL/GenBank/DDBJ whole genome shotgun (WGS) entry which is preliminary data.</text>
</comment>
<dbReference type="Proteomes" id="UP000762110">
    <property type="component" value="Unassembled WGS sequence"/>
</dbReference>
<reference evidence="2 3" key="1">
    <citation type="submission" date="2020-05" db="EMBL/GenBank/DDBJ databases">
        <title>Description of Pedobacter foliorum sp. nov.</title>
        <authorList>
            <person name="Qi S."/>
            <person name="Carlier A."/>
            <person name="Cnockaert M."/>
            <person name="Vandamme P."/>
        </authorList>
    </citation>
    <scope>NUCLEOTIDE SEQUENCE [LARGE SCALE GENOMIC DNA]</scope>
    <source>
        <strain evidence="2 3">LMG 31300</strain>
    </source>
</reference>